<protein>
    <submittedName>
        <fullName evidence="1">Uncharacterized protein</fullName>
    </submittedName>
</protein>
<reference evidence="1" key="1">
    <citation type="submission" date="2019-12" db="EMBL/GenBank/DDBJ databases">
        <title>Genome sequencing and annotation of Brassica cretica.</title>
        <authorList>
            <person name="Studholme D.J."/>
            <person name="Sarris P.F."/>
        </authorList>
    </citation>
    <scope>NUCLEOTIDE SEQUENCE</scope>
    <source>
        <strain evidence="1">PFS-102/07</strain>
        <tissue evidence="1">Leaf</tissue>
    </source>
</reference>
<gene>
    <name evidence="1" type="ORF">F2Q70_00025711</name>
</gene>
<organism evidence="1">
    <name type="scientific">Brassica cretica</name>
    <name type="common">Mustard</name>
    <dbReference type="NCBI Taxonomy" id="69181"/>
    <lineage>
        <taxon>Eukaryota</taxon>
        <taxon>Viridiplantae</taxon>
        <taxon>Streptophyta</taxon>
        <taxon>Embryophyta</taxon>
        <taxon>Tracheophyta</taxon>
        <taxon>Spermatophyta</taxon>
        <taxon>Magnoliopsida</taxon>
        <taxon>eudicotyledons</taxon>
        <taxon>Gunneridae</taxon>
        <taxon>Pentapetalae</taxon>
        <taxon>rosids</taxon>
        <taxon>malvids</taxon>
        <taxon>Brassicales</taxon>
        <taxon>Brassicaceae</taxon>
        <taxon>Brassiceae</taxon>
        <taxon>Brassica</taxon>
    </lineage>
</organism>
<dbReference type="EMBL" id="QGKY02000094">
    <property type="protein sequence ID" value="KAF2601458.1"/>
    <property type="molecule type" value="Genomic_DNA"/>
</dbReference>
<proteinExistence type="predicted"/>
<dbReference type="AlphaFoldDB" id="A0A8S9L7X1"/>
<name>A0A8S9L7X1_BRACR</name>
<sequence>MKEPAEMVPDMEEVRPPGVKACKAAKHKKPGKEAVYEQLESMLAVKEKISKQKLLDRLLAKQDTLSDIEVSRVLGHGLCLVTG</sequence>
<accession>A0A8S9L7X1</accession>
<comment type="caution">
    <text evidence="1">The sequence shown here is derived from an EMBL/GenBank/DDBJ whole genome shotgun (WGS) entry which is preliminary data.</text>
</comment>
<evidence type="ECO:0000313" key="1">
    <source>
        <dbReference type="EMBL" id="KAF2601458.1"/>
    </source>
</evidence>